<dbReference type="EMBL" id="UINC01009160">
    <property type="protein sequence ID" value="SVA41100.1"/>
    <property type="molecule type" value="Genomic_DNA"/>
</dbReference>
<gene>
    <name evidence="2" type="ORF">METZ01_LOCUS93954</name>
</gene>
<evidence type="ECO:0000256" key="1">
    <source>
        <dbReference type="SAM" id="Phobius"/>
    </source>
</evidence>
<evidence type="ECO:0000313" key="2">
    <source>
        <dbReference type="EMBL" id="SVA41100.1"/>
    </source>
</evidence>
<keyword evidence="1" id="KW-0812">Transmembrane</keyword>
<sequence length="43" mass="4804">MGDDTDAMGFDPQRSHRRRPSDVLYVGATVVIGILLVAWALFR</sequence>
<feature type="transmembrane region" description="Helical" evidence="1">
    <location>
        <begin position="23"/>
        <end position="42"/>
    </location>
</feature>
<accession>A0A381VLC6</accession>
<keyword evidence="1" id="KW-0472">Membrane</keyword>
<organism evidence="2">
    <name type="scientific">marine metagenome</name>
    <dbReference type="NCBI Taxonomy" id="408172"/>
    <lineage>
        <taxon>unclassified sequences</taxon>
        <taxon>metagenomes</taxon>
        <taxon>ecological metagenomes</taxon>
    </lineage>
</organism>
<keyword evidence="1" id="KW-1133">Transmembrane helix</keyword>
<dbReference type="AlphaFoldDB" id="A0A381VLC6"/>
<reference evidence="2" key="1">
    <citation type="submission" date="2018-05" db="EMBL/GenBank/DDBJ databases">
        <authorList>
            <person name="Lanie J.A."/>
            <person name="Ng W.-L."/>
            <person name="Kazmierczak K.M."/>
            <person name="Andrzejewski T.M."/>
            <person name="Davidsen T.M."/>
            <person name="Wayne K.J."/>
            <person name="Tettelin H."/>
            <person name="Glass J.I."/>
            <person name="Rusch D."/>
            <person name="Podicherti R."/>
            <person name="Tsui H.-C.T."/>
            <person name="Winkler M.E."/>
        </authorList>
    </citation>
    <scope>NUCLEOTIDE SEQUENCE</scope>
</reference>
<proteinExistence type="predicted"/>
<name>A0A381VLC6_9ZZZZ</name>
<protein>
    <submittedName>
        <fullName evidence="2">Uncharacterized protein</fullName>
    </submittedName>
</protein>